<sequence length="658" mass="73073">MNRNSNVYREQQYQNHMADTVWKRQGWRHVATLLFTVVATFITLKLYSFDLYTPSPRRLHSTEEITSGSGHILRAVEGKLDYELVPENPVRLGGPSVLINWEVQPKNATISGKEYYFDRVSHTYPNITEEIEKRATQAQIDAIPVGTLSRLDNDWGLRAISLRQGEPDEGKYYYDSREGRSNNTFVYVFGDGFYLQHSEFRHNPVHQFIDIQPGVNDTSKVPPIGDEVGTTLLSKVLGLSTGTAPYANVIAVRVHIPREAKEANRELITKCLKKVLEDMRKKAREALQRGDAVAPRFVVNISWMMSFDLPSKYSSKYVKNKDPTGFAPTADLDKSLVEISRRQDVLMVVAANPNAPRRSKSVYEWPHRTLILDMPLHRSNVIFVEGAQEKSMLQGSRRVITTFDSPGNHILEPNPRRPTRMLAAPSENVRAAAIEMLLEKETKRVTGFRDYGVAVVRGSTALAGATVSGVLATFLADGRLSAAKARQRLFSLAYPRSPGSGNNRDSLAMIWNGEWRPSSAPPPGPGQRPRPLPIYVINYLDACEAPAPKPTQVSDHARRDTNDSEKMGNETATETAITVEPLWQTLGANTLETTTTTITRCEIATSLVALNSPPVVTAASGSNVYVGGDHEELCVICKKSNGEVPLNGIIYIPSDCPC</sequence>
<dbReference type="AlphaFoldDB" id="A0AAV9UMN2"/>
<dbReference type="GO" id="GO:0004252">
    <property type="term" value="F:serine-type endopeptidase activity"/>
    <property type="evidence" value="ECO:0007669"/>
    <property type="project" value="InterPro"/>
</dbReference>
<proteinExistence type="predicted"/>
<keyword evidence="2" id="KW-0472">Membrane</keyword>
<feature type="region of interest" description="Disordered" evidence="1">
    <location>
        <begin position="547"/>
        <end position="570"/>
    </location>
</feature>
<feature type="transmembrane region" description="Helical" evidence="2">
    <location>
        <begin position="30"/>
        <end position="49"/>
    </location>
</feature>
<evidence type="ECO:0000313" key="4">
    <source>
        <dbReference type="Proteomes" id="UP001373714"/>
    </source>
</evidence>
<dbReference type="SUPFAM" id="SSF52743">
    <property type="entry name" value="Subtilisin-like"/>
    <property type="match status" value="1"/>
</dbReference>
<dbReference type="EMBL" id="JAVHNS010000008">
    <property type="protein sequence ID" value="KAK6345848.1"/>
    <property type="molecule type" value="Genomic_DNA"/>
</dbReference>
<reference evidence="3 4" key="1">
    <citation type="submission" date="2019-10" db="EMBL/GenBank/DDBJ databases">
        <authorList>
            <person name="Palmer J.M."/>
        </authorList>
    </citation>
    <scope>NUCLEOTIDE SEQUENCE [LARGE SCALE GENOMIC DNA]</scope>
    <source>
        <strain evidence="3 4">TWF730</strain>
    </source>
</reference>
<name>A0AAV9UMN2_9PEZI</name>
<feature type="compositionally biased region" description="Basic and acidic residues" evidence="1">
    <location>
        <begin position="555"/>
        <end position="568"/>
    </location>
</feature>
<dbReference type="Proteomes" id="UP001373714">
    <property type="component" value="Unassembled WGS sequence"/>
</dbReference>
<accession>A0AAV9UMN2</accession>
<evidence type="ECO:0000256" key="1">
    <source>
        <dbReference type="SAM" id="MobiDB-lite"/>
    </source>
</evidence>
<comment type="caution">
    <text evidence="3">The sequence shown here is derived from an EMBL/GenBank/DDBJ whole genome shotgun (WGS) entry which is preliminary data.</text>
</comment>
<dbReference type="InterPro" id="IPR036852">
    <property type="entry name" value="Peptidase_S8/S53_dom_sf"/>
</dbReference>
<dbReference type="Gene3D" id="3.40.50.200">
    <property type="entry name" value="Peptidase S8/S53 domain"/>
    <property type="match status" value="1"/>
</dbReference>
<keyword evidence="4" id="KW-1185">Reference proteome</keyword>
<keyword evidence="2" id="KW-0812">Transmembrane</keyword>
<organism evidence="3 4">
    <name type="scientific">Orbilia blumenaviensis</name>
    <dbReference type="NCBI Taxonomy" id="1796055"/>
    <lineage>
        <taxon>Eukaryota</taxon>
        <taxon>Fungi</taxon>
        <taxon>Dikarya</taxon>
        <taxon>Ascomycota</taxon>
        <taxon>Pezizomycotina</taxon>
        <taxon>Orbiliomycetes</taxon>
        <taxon>Orbiliales</taxon>
        <taxon>Orbiliaceae</taxon>
        <taxon>Orbilia</taxon>
    </lineage>
</organism>
<dbReference type="GO" id="GO:0006508">
    <property type="term" value="P:proteolysis"/>
    <property type="evidence" value="ECO:0007669"/>
    <property type="project" value="InterPro"/>
</dbReference>
<protein>
    <submittedName>
        <fullName evidence="3">Uncharacterized protein</fullName>
    </submittedName>
</protein>
<gene>
    <name evidence="3" type="ORF">TWF730_010191</name>
</gene>
<evidence type="ECO:0000256" key="2">
    <source>
        <dbReference type="SAM" id="Phobius"/>
    </source>
</evidence>
<keyword evidence="2" id="KW-1133">Transmembrane helix</keyword>
<evidence type="ECO:0000313" key="3">
    <source>
        <dbReference type="EMBL" id="KAK6345848.1"/>
    </source>
</evidence>